<dbReference type="PATRIC" id="fig|1116472.3.peg.1899"/>
<organism evidence="1 2">
    <name type="scientific">Methyloglobulus morosus KoM1</name>
    <dbReference type="NCBI Taxonomy" id="1116472"/>
    <lineage>
        <taxon>Bacteria</taxon>
        <taxon>Pseudomonadati</taxon>
        <taxon>Pseudomonadota</taxon>
        <taxon>Gammaproteobacteria</taxon>
        <taxon>Methylococcales</taxon>
        <taxon>Methylococcaceae</taxon>
        <taxon>Methyloglobulus</taxon>
    </lineage>
</organism>
<evidence type="ECO:0000313" key="1">
    <source>
        <dbReference type="EMBL" id="ESS72311.1"/>
    </source>
</evidence>
<dbReference type="AlphaFoldDB" id="V5DYA6"/>
<dbReference type="Pfam" id="PF14337">
    <property type="entry name" value="Abi_alpha"/>
    <property type="match status" value="1"/>
</dbReference>
<keyword evidence="2" id="KW-1185">Reference proteome</keyword>
<dbReference type="RefSeq" id="WP_023494662.1">
    <property type="nucleotide sequence ID" value="NZ_AYLO01000059.1"/>
</dbReference>
<dbReference type="Proteomes" id="UP000017842">
    <property type="component" value="Unassembled WGS sequence"/>
</dbReference>
<sequence>MNEDSNQESNEQVGGIVKQTIDSATALAKAVPIYEDAIQPLAKETGKALGTLGKAVNVALAPISLVVWGYDQIKEFLETRVTEKLENVPEDRITTPPTNIVGPAVEALKFTGQDPTLQDMFANLIANSLDSKTVLEAHPSFVDMIKNLSPDEGLILKLFASTQNFPMVDVRLNNKNDSSFNVLHRNVSQVGVLSNCKHPQLTANYLDNLCRLGILEIPSGQRINDPKAYEILTSDPSLEQLKNQIDGNEEFFIGFEQKFIQATGWGRQFINACIIDKRVKG</sequence>
<dbReference type="STRING" id="1116472.MGMO_61c00220"/>
<dbReference type="InterPro" id="IPR025506">
    <property type="entry name" value="Abi_alpha"/>
</dbReference>
<dbReference type="Gene3D" id="3.30.110.190">
    <property type="match status" value="1"/>
</dbReference>
<comment type="caution">
    <text evidence="1">The sequence shown here is derived from an EMBL/GenBank/DDBJ whole genome shotgun (WGS) entry which is preliminary data.</text>
</comment>
<dbReference type="OrthoDB" id="1347735at2"/>
<dbReference type="eggNOG" id="COG5470">
    <property type="taxonomic scope" value="Bacteria"/>
</dbReference>
<dbReference type="EMBL" id="AYLO01000059">
    <property type="protein sequence ID" value="ESS72311.1"/>
    <property type="molecule type" value="Genomic_DNA"/>
</dbReference>
<accession>V5DYA6</accession>
<proteinExistence type="predicted"/>
<evidence type="ECO:0000313" key="2">
    <source>
        <dbReference type="Proteomes" id="UP000017842"/>
    </source>
</evidence>
<protein>
    <recommendedName>
        <fullName evidence="3">DUF4393 domain-containing protein</fullName>
    </recommendedName>
</protein>
<reference evidence="1 2" key="1">
    <citation type="journal article" date="2013" name="Genome Announc.">
        <title>Draft Genome Sequence of the Methanotrophic Gammaproteobacterium Methyloglobulus morosus DSM 22980 Strain KoM1.</title>
        <authorList>
            <person name="Poehlein A."/>
            <person name="Deutzmann J.S."/>
            <person name="Daniel R."/>
            <person name="Simeonova D.D."/>
        </authorList>
    </citation>
    <scope>NUCLEOTIDE SEQUENCE [LARGE SCALE GENOMIC DNA]</scope>
    <source>
        <strain evidence="1 2">KoM1</strain>
    </source>
</reference>
<gene>
    <name evidence="1" type="ORF">MGMO_61c00220</name>
</gene>
<evidence type="ECO:0008006" key="3">
    <source>
        <dbReference type="Google" id="ProtNLM"/>
    </source>
</evidence>
<name>V5DYA6_9GAMM</name>